<dbReference type="Proteomes" id="UP000095751">
    <property type="component" value="Unassembled WGS sequence"/>
</dbReference>
<gene>
    <name evidence="2" type="ORF">FRACYDRAFT_269609</name>
</gene>
<keyword evidence="3" id="KW-1185">Reference proteome</keyword>
<feature type="transmembrane region" description="Helical" evidence="1">
    <location>
        <begin position="129"/>
        <end position="150"/>
    </location>
</feature>
<evidence type="ECO:0000313" key="2">
    <source>
        <dbReference type="EMBL" id="OEU14580.1"/>
    </source>
</evidence>
<accession>A0A1E7F8T0</accession>
<evidence type="ECO:0000256" key="1">
    <source>
        <dbReference type="SAM" id="Phobius"/>
    </source>
</evidence>
<reference evidence="2 3" key="1">
    <citation type="submission" date="2016-09" db="EMBL/GenBank/DDBJ databases">
        <title>Extensive genetic diversity and differential bi-allelic expression allows diatom success in the polar Southern Ocean.</title>
        <authorList>
            <consortium name="DOE Joint Genome Institute"/>
            <person name="Mock T."/>
            <person name="Otillar R.P."/>
            <person name="Strauss J."/>
            <person name="Dupont C."/>
            <person name="Frickenhaus S."/>
            <person name="Maumus F."/>
            <person name="Mcmullan M."/>
            <person name="Sanges R."/>
            <person name="Schmutz J."/>
            <person name="Toseland A."/>
            <person name="Valas R."/>
            <person name="Veluchamy A."/>
            <person name="Ward B.J."/>
            <person name="Allen A."/>
            <person name="Barry K."/>
            <person name="Falciatore A."/>
            <person name="Ferrante M."/>
            <person name="Fortunato A.E."/>
            <person name="Gloeckner G."/>
            <person name="Gruber A."/>
            <person name="Hipkin R."/>
            <person name="Janech M."/>
            <person name="Kroth P."/>
            <person name="Leese F."/>
            <person name="Lindquist E."/>
            <person name="Lyon B.R."/>
            <person name="Martin J."/>
            <person name="Mayer C."/>
            <person name="Parker M."/>
            <person name="Quesneville H."/>
            <person name="Raymond J."/>
            <person name="Uhlig C."/>
            <person name="Valentin K.U."/>
            <person name="Worden A.Z."/>
            <person name="Armbrust E.V."/>
            <person name="Bowler C."/>
            <person name="Green B."/>
            <person name="Moulton V."/>
            <person name="Van Oosterhout C."/>
            <person name="Grigoriev I."/>
        </authorList>
    </citation>
    <scope>NUCLEOTIDE SEQUENCE [LARGE SCALE GENOMIC DNA]</scope>
    <source>
        <strain evidence="2 3">CCMP1102</strain>
    </source>
</reference>
<dbReference type="OrthoDB" id="10501414at2759"/>
<evidence type="ECO:0000313" key="3">
    <source>
        <dbReference type="Proteomes" id="UP000095751"/>
    </source>
</evidence>
<name>A0A1E7F8T0_9STRA</name>
<sequence>MSPPLHVQIISGSASVALLAMGIRNVVAPGACLSFLPFFGKSEHKLQSYFWGTSNSNELVPGQKALSKLSGWMLVTLAVTKLTTVFSNTNEGTFLRRNLFIALGSIQLLGSIAVTTIGDTQSKAKESVVAGPASFYQIAILLGGEGLVLLHDALMRNRPIKP</sequence>
<dbReference type="KEGG" id="fcy:FRACYDRAFT_269609"/>
<feature type="transmembrane region" description="Helical" evidence="1">
    <location>
        <begin position="99"/>
        <end position="117"/>
    </location>
</feature>
<organism evidence="2 3">
    <name type="scientific">Fragilariopsis cylindrus CCMP1102</name>
    <dbReference type="NCBI Taxonomy" id="635003"/>
    <lineage>
        <taxon>Eukaryota</taxon>
        <taxon>Sar</taxon>
        <taxon>Stramenopiles</taxon>
        <taxon>Ochrophyta</taxon>
        <taxon>Bacillariophyta</taxon>
        <taxon>Bacillariophyceae</taxon>
        <taxon>Bacillariophycidae</taxon>
        <taxon>Bacillariales</taxon>
        <taxon>Bacillariaceae</taxon>
        <taxon>Fragilariopsis</taxon>
    </lineage>
</organism>
<keyword evidence="1" id="KW-1133">Transmembrane helix</keyword>
<protein>
    <submittedName>
        <fullName evidence="2">Uncharacterized protein</fullName>
    </submittedName>
</protein>
<proteinExistence type="predicted"/>
<keyword evidence="1" id="KW-0812">Transmembrane</keyword>
<dbReference type="AlphaFoldDB" id="A0A1E7F8T0"/>
<keyword evidence="1" id="KW-0472">Membrane</keyword>
<dbReference type="EMBL" id="KV784360">
    <property type="protein sequence ID" value="OEU14580.1"/>
    <property type="molecule type" value="Genomic_DNA"/>
</dbReference>
<dbReference type="InParanoid" id="A0A1E7F8T0"/>